<reference evidence="1 2" key="1">
    <citation type="submission" date="2017-12" db="EMBL/GenBank/DDBJ databases">
        <title>Integrating genomic resources of turbot (Scophthalmus maximus) in depth evaluation of genetic and physical mapping variation across individuals.</title>
        <authorList>
            <person name="Martinez P."/>
        </authorList>
    </citation>
    <scope>NUCLEOTIDE SEQUENCE [LARGE SCALE GENOMIC DNA]</scope>
</reference>
<gene>
    <name evidence="1" type="ORF">SMAX5B_007720</name>
</gene>
<name>A0A2U9B299_SCOMX</name>
<accession>A0A2U9B299</accession>
<sequence length="77" mass="8659">MLTTGPKQETNRVLQFISLHRSVFPPAFSPSSSSLLLLSRRASSFFPPKRILVRMREMLIGDTEAGGAWAHKQKPHI</sequence>
<proteinExistence type="predicted"/>
<protein>
    <submittedName>
        <fullName evidence="1">Uncharacterized protein</fullName>
    </submittedName>
</protein>
<dbReference type="AlphaFoldDB" id="A0A2U9B299"/>
<keyword evidence="2" id="KW-1185">Reference proteome</keyword>
<organism evidence="1 2">
    <name type="scientific">Scophthalmus maximus</name>
    <name type="common">Turbot</name>
    <name type="synonym">Psetta maxima</name>
    <dbReference type="NCBI Taxonomy" id="52904"/>
    <lineage>
        <taxon>Eukaryota</taxon>
        <taxon>Metazoa</taxon>
        <taxon>Chordata</taxon>
        <taxon>Craniata</taxon>
        <taxon>Vertebrata</taxon>
        <taxon>Euteleostomi</taxon>
        <taxon>Actinopterygii</taxon>
        <taxon>Neopterygii</taxon>
        <taxon>Teleostei</taxon>
        <taxon>Neoteleostei</taxon>
        <taxon>Acanthomorphata</taxon>
        <taxon>Carangaria</taxon>
        <taxon>Pleuronectiformes</taxon>
        <taxon>Pleuronectoidei</taxon>
        <taxon>Scophthalmidae</taxon>
        <taxon>Scophthalmus</taxon>
    </lineage>
</organism>
<dbReference type="EMBL" id="CP026244">
    <property type="protein sequence ID" value="AWO98050.1"/>
    <property type="molecule type" value="Genomic_DNA"/>
</dbReference>
<evidence type="ECO:0000313" key="2">
    <source>
        <dbReference type="Proteomes" id="UP000246464"/>
    </source>
</evidence>
<dbReference type="Proteomes" id="UP000246464">
    <property type="component" value="Chromosome 2"/>
</dbReference>
<evidence type="ECO:0000313" key="1">
    <source>
        <dbReference type="EMBL" id="AWO98050.1"/>
    </source>
</evidence>